<proteinExistence type="predicted"/>
<dbReference type="InterPro" id="IPR029033">
    <property type="entry name" value="His_PPase_superfam"/>
</dbReference>
<keyword evidence="3" id="KW-1185">Reference proteome</keyword>
<reference evidence="2 3" key="1">
    <citation type="submission" date="2019-03" db="EMBL/GenBank/DDBJ databases">
        <title>Genomics of glacier-inhabiting Cryobacterium strains.</title>
        <authorList>
            <person name="Liu Q."/>
            <person name="Xin Y.-H."/>
        </authorList>
    </citation>
    <scope>NUCLEOTIDE SEQUENCE [LARGE SCALE GENOMIC DNA]</scope>
    <source>
        <strain evidence="2 3">TMT2-48-2</strain>
    </source>
</reference>
<accession>A0A4R8XKH1</accession>
<protein>
    <submittedName>
        <fullName evidence="2">Histidine phosphatase family protein</fullName>
    </submittedName>
</protein>
<dbReference type="PANTHER" id="PTHR47623">
    <property type="entry name" value="OS09G0287300 PROTEIN"/>
    <property type="match status" value="1"/>
</dbReference>
<name>A0A4R8XKH1_9MICO</name>
<evidence type="ECO:0000313" key="2">
    <source>
        <dbReference type="EMBL" id="TFC78315.1"/>
    </source>
</evidence>
<dbReference type="RefSeq" id="WP_134370731.1">
    <property type="nucleotide sequence ID" value="NZ_SOGN01000049.1"/>
</dbReference>
<dbReference type="PANTHER" id="PTHR47623:SF1">
    <property type="entry name" value="OS09G0287300 PROTEIN"/>
    <property type="match status" value="1"/>
</dbReference>
<dbReference type="SUPFAM" id="SSF53254">
    <property type="entry name" value="Phosphoglycerate mutase-like"/>
    <property type="match status" value="1"/>
</dbReference>
<dbReference type="Gene3D" id="3.40.50.1240">
    <property type="entry name" value="Phosphoglycerate mutase-like"/>
    <property type="match status" value="1"/>
</dbReference>
<dbReference type="OrthoDB" id="9810154at2"/>
<gene>
    <name evidence="2" type="ORF">E3T23_12350</name>
</gene>
<dbReference type="Proteomes" id="UP000298433">
    <property type="component" value="Unassembled WGS sequence"/>
</dbReference>
<dbReference type="SMART" id="SM00855">
    <property type="entry name" value="PGAM"/>
    <property type="match status" value="1"/>
</dbReference>
<comment type="caution">
    <text evidence="2">The sequence shown here is derived from an EMBL/GenBank/DDBJ whole genome shotgun (WGS) entry which is preliminary data.</text>
</comment>
<dbReference type="InterPro" id="IPR013078">
    <property type="entry name" value="His_Pase_superF_clade-1"/>
</dbReference>
<evidence type="ECO:0000256" key="1">
    <source>
        <dbReference type="PIRSR" id="PIRSR613078-2"/>
    </source>
</evidence>
<dbReference type="Pfam" id="PF00300">
    <property type="entry name" value="His_Phos_1"/>
    <property type="match status" value="1"/>
</dbReference>
<organism evidence="2 3">
    <name type="scientific">Cryobacterium cheniae</name>
    <dbReference type="NCBI Taxonomy" id="1259262"/>
    <lineage>
        <taxon>Bacteria</taxon>
        <taxon>Bacillati</taxon>
        <taxon>Actinomycetota</taxon>
        <taxon>Actinomycetes</taxon>
        <taxon>Micrococcales</taxon>
        <taxon>Microbacteriaceae</taxon>
        <taxon>Cryobacterium</taxon>
    </lineage>
</organism>
<evidence type="ECO:0000313" key="3">
    <source>
        <dbReference type="Proteomes" id="UP000298433"/>
    </source>
</evidence>
<dbReference type="AlphaFoldDB" id="A0A4R8XKH1"/>
<sequence length="166" mass="17531">MPERTLILLRHAKSDWSHGQADVDRTLAERGLRQAPRTGEWLAGSSYRIDLAVVSPAERARATWDLVVAEFAHTPPIQVDDAVYAASSGELMGVVRALPGSVRTVVLVGHNPGLENLAGALAGRPVSLPTSALAVIGWDGPWSSAGRVPAALLALGRPPAVEETHL</sequence>
<dbReference type="EMBL" id="SOGN01000049">
    <property type="protein sequence ID" value="TFC78315.1"/>
    <property type="molecule type" value="Genomic_DNA"/>
</dbReference>
<feature type="binding site" evidence="1">
    <location>
        <position position="59"/>
    </location>
    <ligand>
        <name>substrate</name>
    </ligand>
</feature>
<dbReference type="CDD" id="cd07067">
    <property type="entry name" value="HP_PGM_like"/>
    <property type="match status" value="1"/>
</dbReference>